<name>A0A7W2YKL7_9GAMM</name>
<evidence type="ECO:0000256" key="1">
    <source>
        <dbReference type="SAM" id="SignalP"/>
    </source>
</evidence>
<keyword evidence="3" id="KW-1185">Reference proteome</keyword>
<organism evidence="2 3">
    <name type="scientific">Sediminihaliea albiluteola</name>
    <dbReference type="NCBI Taxonomy" id="2758564"/>
    <lineage>
        <taxon>Bacteria</taxon>
        <taxon>Pseudomonadati</taxon>
        <taxon>Pseudomonadota</taxon>
        <taxon>Gammaproteobacteria</taxon>
        <taxon>Cellvibrionales</taxon>
        <taxon>Halieaceae</taxon>
        <taxon>Sediminihaliea</taxon>
    </lineage>
</organism>
<reference evidence="2 3" key="1">
    <citation type="submission" date="2020-07" db="EMBL/GenBank/DDBJ databases">
        <title>Halieaceae bacterium, F7430, whole genome shotgun sequencing project.</title>
        <authorList>
            <person name="Jiang S."/>
            <person name="Liu Z.W."/>
            <person name="Du Z.J."/>
        </authorList>
    </citation>
    <scope>NUCLEOTIDE SEQUENCE [LARGE SCALE GENOMIC DNA]</scope>
    <source>
        <strain evidence="2 3">F7430</strain>
    </source>
</reference>
<evidence type="ECO:0000313" key="3">
    <source>
        <dbReference type="Proteomes" id="UP000539350"/>
    </source>
</evidence>
<feature type="chain" id="PRO_5030575069" description="YXWGXW repeat-containing protein" evidence="1">
    <location>
        <begin position="30"/>
        <end position="243"/>
    </location>
</feature>
<evidence type="ECO:0008006" key="4">
    <source>
        <dbReference type="Google" id="ProtNLM"/>
    </source>
</evidence>
<gene>
    <name evidence="2" type="ORF">H2508_14045</name>
</gene>
<dbReference type="Proteomes" id="UP000539350">
    <property type="component" value="Unassembled WGS sequence"/>
</dbReference>
<protein>
    <recommendedName>
        <fullName evidence="4">YXWGXW repeat-containing protein</fullName>
    </recommendedName>
</protein>
<evidence type="ECO:0000313" key="2">
    <source>
        <dbReference type="EMBL" id="MBA6414232.1"/>
    </source>
</evidence>
<dbReference type="EMBL" id="JACFXU010000018">
    <property type="protein sequence ID" value="MBA6414232.1"/>
    <property type="molecule type" value="Genomic_DNA"/>
</dbReference>
<keyword evidence="1" id="KW-0732">Signal</keyword>
<accession>A0A7W2YKL7</accession>
<proteinExistence type="predicted"/>
<dbReference type="RefSeq" id="WP_182175114.1">
    <property type="nucleotide sequence ID" value="NZ_JACFXU010000018.1"/>
</dbReference>
<sequence>MMDFKAIVKVCGINGLGLAAAIVSATTLAGDSATSRVVKNVNHSSITKSVASLSHYTTATNHSYKWGKVNRDHFPQESHPWSGTAPHNSGYKWADSGQETNAKATGVASSTTWNISDQAGYRWGIRNHAEQTGYRWGIRSHAEQTGYRWGIRSHAEQTGYRWGIRSHAEQTGYRWGIRSHAEQTGYRWGIRNNAEQTGYRWGIRNNAEQTGYRWGIRNHAEQTGYRWGIRSHAEQTGYRWGIR</sequence>
<dbReference type="AlphaFoldDB" id="A0A7W2YKL7"/>
<comment type="caution">
    <text evidence="2">The sequence shown here is derived from an EMBL/GenBank/DDBJ whole genome shotgun (WGS) entry which is preliminary data.</text>
</comment>
<feature type="signal peptide" evidence="1">
    <location>
        <begin position="1"/>
        <end position="29"/>
    </location>
</feature>